<organism evidence="1 2">
    <name type="scientific">Nephila pilipes</name>
    <name type="common">Giant wood spider</name>
    <name type="synonym">Nephila maculata</name>
    <dbReference type="NCBI Taxonomy" id="299642"/>
    <lineage>
        <taxon>Eukaryota</taxon>
        <taxon>Metazoa</taxon>
        <taxon>Ecdysozoa</taxon>
        <taxon>Arthropoda</taxon>
        <taxon>Chelicerata</taxon>
        <taxon>Arachnida</taxon>
        <taxon>Araneae</taxon>
        <taxon>Araneomorphae</taxon>
        <taxon>Entelegynae</taxon>
        <taxon>Araneoidea</taxon>
        <taxon>Nephilidae</taxon>
        <taxon>Nephila</taxon>
    </lineage>
</organism>
<dbReference type="Proteomes" id="UP000887013">
    <property type="component" value="Unassembled WGS sequence"/>
</dbReference>
<keyword evidence="2" id="KW-1185">Reference proteome</keyword>
<accession>A0A8X6NCK6</accession>
<proteinExistence type="predicted"/>
<gene>
    <name evidence="1" type="ORF">NPIL_100961</name>
</gene>
<comment type="caution">
    <text evidence="1">The sequence shown here is derived from an EMBL/GenBank/DDBJ whole genome shotgun (WGS) entry which is preliminary data.</text>
</comment>
<evidence type="ECO:0000313" key="2">
    <source>
        <dbReference type="Proteomes" id="UP000887013"/>
    </source>
</evidence>
<name>A0A8X6NCK6_NEPPI</name>
<protein>
    <submittedName>
        <fullName evidence="1">Uncharacterized protein</fullName>
    </submittedName>
</protein>
<reference evidence="1" key="1">
    <citation type="submission" date="2020-08" db="EMBL/GenBank/DDBJ databases">
        <title>Multicomponent nature underlies the extraordinary mechanical properties of spider dragline silk.</title>
        <authorList>
            <person name="Kono N."/>
            <person name="Nakamura H."/>
            <person name="Mori M."/>
            <person name="Yoshida Y."/>
            <person name="Ohtoshi R."/>
            <person name="Malay A.D."/>
            <person name="Moran D.A.P."/>
            <person name="Tomita M."/>
            <person name="Numata K."/>
            <person name="Arakawa K."/>
        </authorList>
    </citation>
    <scope>NUCLEOTIDE SEQUENCE</scope>
</reference>
<dbReference type="AlphaFoldDB" id="A0A8X6NCK6"/>
<evidence type="ECO:0000313" key="1">
    <source>
        <dbReference type="EMBL" id="GFT07539.1"/>
    </source>
</evidence>
<sequence>MMAVCCEYCLGKTAANKLYETFRGGCISISHLPIPGEANNLISNEFIVTFEEMIRDNRRNMTRDICKAVCISKVWVQSFFHQHLLHRKVSALQIPNHLIPAHNT</sequence>
<dbReference type="EMBL" id="BMAW01103106">
    <property type="protein sequence ID" value="GFT07539.1"/>
    <property type="molecule type" value="Genomic_DNA"/>
</dbReference>